<comment type="caution">
    <text evidence="2">The sequence shown here is derived from an EMBL/GenBank/DDBJ whole genome shotgun (WGS) entry which is preliminary data.</text>
</comment>
<dbReference type="Proteomes" id="UP000038009">
    <property type="component" value="Unassembled WGS sequence"/>
</dbReference>
<name>A0A0N1PCM7_LEPSE</name>
<protein>
    <recommendedName>
        <fullName evidence="4">Lipid-binding serum glycoprotein C-terminal domain-containing protein</fullName>
    </recommendedName>
</protein>
<sequence>MITQCFFLAALVTTMVNMSASNISVWSDSRPLALGPHMVLLSNVKPGTLTLGATSINSTAAGFTVDFAEPMRVDFVADVIVDGDLPLSNLSIDANVSGFMRIDKSVSDTCATGAFAMADCTLKLDVFGKLPFMGDAWADHVDICDSANVIVTKLLTPKPLDHYPAPQKDTTSLEKSTYLMRLRLVNFFAESTGMPVKADFVAPNAVRLGIGAPMGLSLNFHSEDKSDVEIFDAITVLGTFAKKLLNVSLIPMDGNSIVIPYASGEVRLPTLHSLIHQAIAEAAVVSLETQVPRSSGLVFDVIVNDFRCKAFNIVCSLPAEGGVQVVNARFVGLGDLGTILDNTIGADLDELLTKMTDAAFKHSGSTFHDRIYLPVF</sequence>
<reference evidence="2 3" key="1">
    <citation type="journal article" date="2015" name="PLoS Pathog.">
        <title>Leptomonas seymouri: Adaptations to the Dixenous Life Cycle Analyzed by Genome Sequencing, Transcriptome Profiling and Co-infection with Leishmania donovani.</title>
        <authorList>
            <person name="Kraeva N."/>
            <person name="Butenko A."/>
            <person name="Hlavacova J."/>
            <person name="Kostygov A."/>
            <person name="Myskova J."/>
            <person name="Grybchuk D."/>
            <person name="Lestinova T."/>
            <person name="Votypka J."/>
            <person name="Volf P."/>
            <person name="Opperdoes F."/>
            <person name="Flegontov P."/>
            <person name="Lukes J."/>
            <person name="Yurchenko V."/>
        </authorList>
    </citation>
    <scope>NUCLEOTIDE SEQUENCE [LARGE SCALE GENOMIC DNA]</scope>
    <source>
        <strain evidence="2 3">ATCC 30220</strain>
    </source>
</reference>
<dbReference type="VEuPathDB" id="TriTrypDB:Lsey_0037_0010"/>
<evidence type="ECO:0008006" key="4">
    <source>
        <dbReference type="Google" id="ProtNLM"/>
    </source>
</evidence>
<dbReference type="OrthoDB" id="260026at2759"/>
<feature type="chain" id="PRO_5005879687" description="Lipid-binding serum glycoprotein C-terminal domain-containing protein" evidence="1">
    <location>
        <begin position="21"/>
        <end position="376"/>
    </location>
</feature>
<evidence type="ECO:0000256" key="1">
    <source>
        <dbReference type="SAM" id="SignalP"/>
    </source>
</evidence>
<dbReference type="OMA" id="DCRTQSF"/>
<gene>
    <name evidence="2" type="ORF">ABL78_1987</name>
</gene>
<evidence type="ECO:0000313" key="2">
    <source>
        <dbReference type="EMBL" id="KPI88870.1"/>
    </source>
</evidence>
<keyword evidence="1" id="KW-0732">Signal</keyword>
<feature type="signal peptide" evidence="1">
    <location>
        <begin position="1"/>
        <end position="20"/>
    </location>
</feature>
<dbReference type="AlphaFoldDB" id="A0A0N1PCM7"/>
<proteinExistence type="predicted"/>
<dbReference type="EMBL" id="LJSK01000037">
    <property type="protein sequence ID" value="KPI88870.1"/>
    <property type="molecule type" value="Genomic_DNA"/>
</dbReference>
<organism evidence="2 3">
    <name type="scientific">Leptomonas seymouri</name>
    <dbReference type="NCBI Taxonomy" id="5684"/>
    <lineage>
        <taxon>Eukaryota</taxon>
        <taxon>Discoba</taxon>
        <taxon>Euglenozoa</taxon>
        <taxon>Kinetoplastea</taxon>
        <taxon>Metakinetoplastina</taxon>
        <taxon>Trypanosomatida</taxon>
        <taxon>Trypanosomatidae</taxon>
        <taxon>Leishmaniinae</taxon>
        <taxon>Leptomonas</taxon>
    </lineage>
</organism>
<accession>A0A0N1PCM7</accession>
<keyword evidence="3" id="KW-1185">Reference proteome</keyword>
<evidence type="ECO:0000313" key="3">
    <source>
        <dbReference type="Proteomes" id="UP000038009"/>
    </source>
</evidence>